<comment type="caution">
    <text evidence="2">The sequence shown here is derived from an EMBL/GenBank/DDBJ whole genome shotgun (WGS) entry which is preliminary data.</text>
</comment>
<accession>A0ABU8MUV4</accession>
<dbReference type="RefSeq" id="WP_337697652.1">
    <property type="nucleotide sequence ID" value="NZ_JBBEGN010000018.1"/>
</dbReference>
<evidence type="ECO:0000313" key="3">
    <source>
        <dbReference type="Proteomes" id="UP001385809"/>
    </source>
</evidence>
<dbReference type="SUPFAM" id="SSF47598">
    <property type="entry name" value="Ribbon-helix-helix"/>
    <property type="match status" value="1"/>
</dbReference>
<sequence>MPSPDPRATPPGQGGAPRRQPPPAGERRRPEPSSMLTPAPGSLMPVGDGGPRGRRQHHRAPGTPRQELVYLSGRVPRALRDELHIRAIEEGRPVVELLRDAIRGYLDQGGASPR</sequence>
<dbReference type="EMBL" id="JBBEGN010000018">
    <property type="protein sequence ID" value="MEJ2871083.1"/>
    <property type="molecule type" value="Genomic_DNA"/>
</dbReference>
<organism evidence="2 3">
    <name type="scientific">Actinomycetospora aurantiaca</name>
    <dbReference type="NCBI Taxonomy" id="3129233"/>
    <lineage>
        <taxon>Bacteria</taxon>
        <taxon>Bacillati</taxon>
        <taxon>Actinomycetota</taxon>
        <taxon>Actinomycetes</taxon>
        <taxon>Pseudonocardiales</taxon>
        <taxon>Pseudonocardiaceae</taxon>
        <taxon>Actinomycetospora</taxon>
    </lineage>
</organism>
<proteinExistence type="predicted"/>
<dbReference type="Proteomes" id="UP001385809">
    <property type="component" value="Unassembled WGS sequence"/>
</dbReference>
<gene>
    <name evidence="2" type="ORF">WCD74_25185</name>
</gene>
<evidence type="ECO:0000313" key="2">
    <source>
        <dbReference type="EMBL" id="MEJ2871083.1"/>
    </source>
</evidence>
<dbReference type="InterPro" id="IPR010985">
    <property type="entry name" value="Ribbon_hlx_hlx"/>
</dbReference>
<feature type="region of interest" description="Disordered" evidence="1">
    <location>
        <begin position="1"/>
        <end position="67"/>
    </location>
</feature>
<keyword evidence="3" id="KW-1185">Reference proteome</keyword>
<protein>
    <submittedName>
        <fullName evidence="2">Uncharacterized protein</fullName>
    </submittedName>
</protein>
<name>A0ABU8MUV4_9PSEU</name>
<evidence type="ECO:0000256" key="1">
    <source>
        <dbReference type="SAM" id="MobiDB-lite"/>
    </source>
</evidence>
<reference evidence="2 3" key="1">
    <citation type="submission" date="2024-03" db="EMBL/GenBank/DDBJ databases">
        <title>Actinomycetospora sp. OC33-EN08, a novel actinomycete isolated from wild orchid (Aerides multiflora).</title>
        <authorList>
            <person name="Suriyachadkun C."/>
        </authorList>
    </citation>
    <scope>NUCLEOTIDE SEQUENCE [LARGE SCALE GENOMIC DNA]</scope>
    <source>
        <strain evidence="2 3">OC33-EN08</strain>
    </source>
</reference>